<dbReference type="InterPro" id="IPR016185">
    <property type="entry name" value="PreATP-grasp_dom_sf"/>
</dbReference>
<evidence type="ECO:0000313" key="6">
    <source>
        <dbReference type="EMBL" id="TQF15644.1"/>
    </source>
</evidence>
<sequence length="282" mass="31481">MRRHEVHLVYTRMRTEERMLVDALRGRGCSVETHADTDLVLPLNREPWKDGGPVLMRSMSFTRARYLSSILEVKGARVFNTARSIATCGDKALTTLALAEHDVPMPWSFLGFEQDACVAEMEQRGYPCVTKPVQGSWGRMVARVDNKHAAEGMMSMRFEMGSAQDHVALVQQYIDKPGYDLRVYVIGGAVGGMRRRSEHWVTNTARGAVPERYDVPESHAKLAERAAKAVGGEMVAVDLLETRDGAILVNEINHCVEFARSIEFTGIPLPELMAGYLVEAMR</sequence>
<dbReference type="PROSITE" id="PS50975">
    <property type="entry name" value="ATP_GRASP"/>
    <property type="match status" value="1"/>
</dbReference>
<dbReference type="InterPro" id="IPR011761">
    <property type="entry name" value="ATP-grasp"/>
</dbReference>
<dbReference type="InterPro" id="IPR013815">
    <property type="entry name" value="ATP_grasp_subdomain_1"/>
</dbReference>
<organism evidence="6 7">
    <name type="scientific">Myxococcus llanfairpwllgwyngyllgogerychwyrndrobwllllantysiliogogogochensis</name>
    <dbReference type="NCBI Taxonomy" id="2590453"/>
    <lineage>
        <taxon>Bacteria</taxon>
        <taxon>Pseudomonadati</taxon>
        <taxon>Myxococcota</taxon>
        <taxon>Myxococcia</taxon>
        <taxon>Myxococcales</taxon>
        <taxon>Cystobacterineae</taxon>
        <taxon>Myxococcaceae</taxon>
        <taxon>Myxococcus</taxon>
    </lineage>
</organism>
<dbReference type="Pfam" id="PF08443">
    <property type="entry name" value="RimK"/>
    <property type="match status" value="1"/>
</dbReference>
<dbReference type="Proteomes" id="UP000315369">
    <property type="component" value="Unassembled WGS sequence"/>
</dbReference>
<feature type="domain" description="ATP-grasp" evidence="5">
    <location>
        <begin position="95"/>
        <end position="278"/>
    </location>
</feature>
<dbReference type="Gene3D" id="3.40.50.20">
    <property type="match status" value="1"/>
</dbReference>
<evidence type="ECO:0000313" key="7">
    <source>
        <dbReference type="Proteomes" id="UP000315369"/>
    </source>
</evidence>
<keyword evidence="1" id="KW-0479">Metal-binding</keyword>
<proteinExistence type="predicted"/>
<dbReference type="Gene3D" id="3.30.1490.20">
    <property type="entry name" value="ATP-grasp fold, A domain"/>
    <property type="match status" value="1"/>
</dbReference>
<dbReference type="SUPFAM" id="SSF52440">
    <property type="entry name" value="PreATP-grasp domain"/>
    <property type="match status" value="1"/>
</dbReference>
<dbReference type="InterPro" id="IPR013651">
    <property type="entry name" value="ATP-grasp_RimK-type"/>
</dbReference>
<dbReference type="Gene3D" id="3.30.470.20">
    <property type="entry name" value="ATP-grasp fold, B domain"/>
    <property type="match status" value="1"/>
</dbReference>
<dbReference type="InterPro" id="IPR054562">
    <property type="entry name" value="LysX/ArgX_preATP_grasp"/>
</dbReference>
<keyword evidence="7" id="KW-1185">Reference proteome</keyword>
<reference evidence="6 7" key="1">
    <citation type="submission" date="2019-06" db="EMBL/GenBank/DDBJ databases">
        <authorList>
            <person name="Livingstone P."/>
            <person name="Whitworth D."/>
        </authorList>
    </citation>
    <scope>NUCLEOTIDE SEQUENCE [LARGE SCALE GENOMIC DNA]</scope>
    <source>
        <strain evidence="6 7">AM401</strain>
    </source>
</reference>
<dbReference type="GO" id="GO:0009432">
    <property type="term" value="P:SOS response"/>
    <property type="evidence" value="ECO:0007669"/>
    <property type="project" value="TreeGrafter"/>
</dbReference>
<evidence type="ECO:0000256" key="2">
    <source>
        <dbReference type="ARBA" id="ARBA00022741"/>
    </source>
</evidence>
<evidence type="ECO:0000256" key="1">
    <source>
        <dbReference type="ARBA" id="ARBA00022723"/>
    </source>
</evidence>
<dbReference type="EMBL" id="VIFM01000039">
    <property type="protein sequence ID" value="TQF15644.1"/>
    <property type="molecule type" value="Genomic_DNA"/>
</dbReference>
<keyword evidence="6" id="KW-0436">Ligase</keyword>
<evidence type="ECO:0000259" key="5">
    <source>
        <dbReference type="PROSITE" id="PS50975"/>
    </source>
</evidence>
<name>A0A540X4K5_9BACT</name>
<dbReference type="Pfam" id="PF22626">
    <property type="entry name" value="LysX_preATP_grasp"/>
    <property type="match status" value="1"/>
</dbReference>
<keyword evidence="2 4" id="KW-0547">Nucleotide-binding</keyword>
<dbReference type="SUPFAM" id="SSF56059">
    <property type="entry name" value="Glutathione synthetase ATP-binding domain-like"/>
    <property type="match status" value="1"/>
</dbReference>
<dbReference type="OrthoDB" id="9803907at2"/>
<dbReference type="GO" id="GO:0005524">
    <property type="term" value="F:ATP binding"/>
    <property type="evidence" value="ECO:0007669"/>
    <property type="project" value="UniProtKB-UniRule"/>
</dbReference>
<dbReference type="AlphaFoldDB" id="A0A540X4K5"/>
<comment type="caution">
    <text evidence="6">The sequence shown here is derived from an EMBL/GenBank/DDBJ whole genome shotgun (WGS) entry which is preliminary data.</text>
</comment>
<dbReference type="PANTHER" id="PTHR21621:SF0">
    <property type="entry name" value="BETA-CITRYLGLUTAMATE SYNTHASE B-RELATED"/>
    <property type="match status" value="1"/>
</dbReference>
<dbReference type="InterPro" id="IPR004666">
    <property type="entry name" value="Rp_bS6_RimK/Lys_biosynth_LsyX"/>
</dbReference>
<dbReference type="GO" id="GO:0005737">
    <property type="term" value="C:cytoplasm"/>
    <property type="evidence" value="ECO:0007669"/>
    <property type="project" value="TreeGrafter"/>
</dbReference>
<accession>A0A540X4K5</accession>
<dbReference type="GO" id="GO:0046872">
    <property type="term" value="F:metal ion binding"/>
    <property type="evidence" value="ECO:0007669"/>
    <property type="project" value="UniProtKB-KW"/>
</dbReference>
<keyword evidence="3 4" id="KW-0067">ATP-binding</keyword>
<evidence type="ECO:0000256" key="3">
    <source>
        <dbReference type="ARBA" id="ARBA00022840"/>
    </source>
</evidence>
<dbReference type="PANTHER" id="PTHR21621">
    <property type="entry name" value="RIBOSOMAL PROTEIN S6 MODIFICATION PROTEIN"/>
    <property type="match status" value="1"/>
</dbReference>
<protein>
    <submittedName>
        <fullName evidence="6">RimK family alpha-L-glutamate ligase</fullName>
    </submittedName>
</protein>
<gene>
    <name evidence="6" type="ORF">FJV41_12655</name>
</gene>
<dbReference type="NCBIfam" id="TIGR00768">
    <property type="entry name" value="rimK_fam"/>
    <property type="match status" value="1"/>
</dbReference>
<evidence type="ECO:0000256" key="4">
    <source>
        <dbReference type="PROSITE-ProRule" id="PRU00409"/>
    </source>
</evidence>
<dbReference type="GO" id="GO:0018169">
    <property type="term" value="F:ribosomal S6-glutamic acid ligase activity"/>
    <property type="evidence" value="ECO:0007669"/>
    <property type="project" value="TreeGrafter"/>
</dbReference>